<feature type="compositionally biased region" description="Low complexity" evidence="3">
    <location>
        <begin position="859"/>
        <end position="868"/>
    </location>
</feature>
<feature type="compositionally biased region" description="Basic residues" evidence="3">
    <location>
        <begin position="1000"/>
        <end position="1009"/>
    </location>
</feature>
<feature type="region of interest" description="Disordered" evidence="3">
    <location>
        <begin position="180"/>
        <end position="254"/>
    </location>
</feature>
<dbReference type="SMART" id="SM00239">
    <property type="entry name" value="C2"/>
    <property type="match status" value="1"/>
</dbReference>
<feature type="compositionally biased region" description="Polar residues" evidence="3">
    <location>
        <begin position="1077"/>
        <end position="1095"/>
    </location>
</feature>
<feature type="compositionally biased region" description="Basic and acidic residues" evidence="3">
    <location>
        <begin position="1259"/>
        <end position="1273"/>
    </location>
</feature>
<dbReference type="Pfam" id="PF00595">
    <property type="entry name" value="PDZ"/>
    <property type="match status" value="1"/>
</dbReference>
<feature type="compositionally biased region" description="Polar residues" evidence="3">
    <location>
        <begin position="395"/>
        <end position="412"/>
    </location>
</feature>
<feature type="compositionally biased region" description="Basic and acidic residues" evidence="3">
    <location>
        <begin position="559"/>
        <end position="571"/>
    </location>
</feature>
<dbReference type="CDD" id="cd06714">
    <property type="entry name" value="PDZ_RIM-like"/>
    <property type="match status" value="1"/>
</dbReference>
<feature type="coiled-coil region" evidence="2">
    <location>
        <begin position="1359"/>
        <end position="1386"/>
    </location>
</feature>
<dbReference type="SUPFAM" id="SSF49562">
    <property type="entry name" value="C2 domain (Calcium/lipid-binding domain, CaLB)"/>
    <property type="match status" value="1"/>
</dbReference>
<evidence type="ECO:0000256" key="2">
    <source>
        <dbReference type="SAM" id="Coils"/>
    </source>
</evidence>
<feature type="region of interest" description="Disordered" evidence="3">
    <location>
        <begin position="693"/>
        <end position="1108"/>
    </location>
</feature>
<feature type="region of interest" description="Disordered" evidence="3">
    <location>
        <begin position="55"/>
        <end position="83"/>
    </location>
</feature>
<feature type="compositionally biased region" description="Low complexity" evidence="3">
    <location>
        <begin position="1799"/>
        <end position="1828"/>
    </location>
</feature>
<dbReference type="InterPro" id="IPR052098">
    <property type="entry name" value="Presynaptic_Scaffold_Bsn/Pclo"/>
</dbReference>
<evidence type="ECO:0000256" key="3">
    <source>
        <dbReference type="SAM" id="MobiDB-lite"/>
    </source>
</evidence>
<feature type="compositionally biased region" description="Polar residues" evidence="3">
    <location>
        <begin position="348"/>
        <end position="357"/>
    </location>
</feature>
<dbReference type="PROSITE" id="PS50106">
    <property type="entry name" value="PDZ"/>
    <property type="match status" value="1"/>
</dbReference>
<feature type="region of interest" description="Disordered" evidence="3">
    <location>
        <begin position="109"/>
        <end position="168"/>
    </location>
</feature>
<feature type="non-terminal residue" evidence="6">
    <location>
        <position position="2268"/>
    </location>
</feature>
<dbReference type="Pfam" id="PF00168">
    <property type="entry name" value="C2"/>
    <property type="match status" value="1"/>
</dbReference>
<evidence type="ECO:0000313" key="7">
    <source>
        <dbReference type="Proteomes" id="UP001164746"/>
    </source>
</evidence>
<dbReference type="InterPro" id="IPR001478">
    <property type="entry name" value="PDZ"/>
</dbReference>
<reference evidence="6" key="1">
    <citation type="submission" date="2022-11" db="EMBL/GenBank/DDBJ databases">
        <title>Centuries of genome instability and evolution in soft-shell clam transmissible cancer (bioRxiv).</title>
        <authorList>
            <person name="Hart S.F.M."/>
            <person name="Yonemitsu M.A."/>
            <person name="Giersch R.M."/>
            <person name="Beal B.F."/>
            <person name="Arriagada G."/>
            <person name="Davis B.W."/>
            <person name="Ostrander E.A."/>
            <person name="Goff S.P."/>
            <person name="Metzger M.J."/>
        </authorList>
    </citation>
    <scope>NUCLEOTIDE SEQUENCE</scope>
    <source>
        <strain evidence="6">MELC-2E11</strain>
        <tissue evidence="6">Siphon/mantle</tissue>
    </source>
</reference>
<dbReference type="PANTHER" id="PTHR14113">
    <property type="entry name" value="PICCOLO/BASSOON"/>
    <property type="match status" value="1"/>
</dbReference>
<evidence type="ECO:0000259" key="4">
    <source>
        <dbReference type="PROSITE" id="PS50004"/>
    </source>
</evidence>
<feature type="region of interest" description="Disordered" evidence="3">
    <location>
        <begin position="1751"/>
        <end position="1834"/>
    </location>
</feature>
<dbReference type="PROSITE" id="PS50004">
    <property type="entry name" value="C2"/>
    <property type="match status" value="1"/>
</dbReference>
<dbReference type="PANTHER" id="PTHR14113:SF6">
    <property type="entry name" value="PROTEIN PICCOLO"/>
    <property type="match status" value="1"/>
</dbReference>
<feature type="region of interest" description="Disordered" evidence="3">
    <location>
        <begin position="1198"/>
        <end position="1299"/>
    </location>
</feature>
<keyword evidence="2" id="KW-0175">Coiled coil</keyword>
<feature type="compositionally biased region" description="Basic and acidic residues" evidence="3">
    <location>
        <begin position="941"/>
        <end position="958"/>
    </location>
</feature>
<accession>A0ABY7FXB3</accession>
<dbReference type="Proteomes" id="UP001164746">
    <property type="component" value="Chromosome 14"/>
</dbReference>
<feature type="region of interest" description="Disordered" evidence="3">
    <location>
        <begin position="456"/>
        <end position="536"/>
    </location>
</feature>
<dbReference type="Gene3D" id="2.60.40.150">
    <property type="entry name" value="C2 domain"/>
    <property type="match status" value="1"/>
</dbReference>
<feature type="compositionally biased region" description="Polar residues" evidence="3">
    <location>
        <begin position="1881"/>
        <end position="1890"/>
    </location>
</feature>
<feature type="domain" description="PDZ" evidence="5">
    <location>
        <begin position="1639"/>
        <end position="1723"/>
    </location>
</feature>
<organism evidence="6 7">
    <name type="scientific">Mya arenaria</name>
    <name type="common">Soft-shell clam</name>
    <dbReference type="NCBI Taxonomy" id="6604"/>
    <lineage>
        <taxon>Eukaryota</taxon>
        <taxon>Metazoa</taxon>
        <taxon>Spiralia</taxon>
        <taxon>Lophotrochozoa</taxon>
        <taxon>Mollusca</taxon>
        <taxon>Bivalvia</taxon>
        <taxon>Autobranchia</taxon>
        <taxon>Heteroconchia</taxon>
        <taxon>Euheterodonta</taxon>
        <taxon>Imparidentia</taxon>
        <taxon>Neoheterodontei</taxon>
        <taxon>Myida</taxon>
        <taxon>Myoidea</taxon>
        <taxon>Myidae</taxon>
        <taxon>Mya</taxon>
    </lineage>
</organism>
<feature type="compositionally biased region" description="Low complexity" evidence="3">
    <location>
        <begin position="469"/>
        <end position="481"/>
    </location>
</feature>
<feature type="region of interest" description="Disordered" evidence="3">
    <location>
        <begin position="1521"/>
        <end position="1547"/>
    </location>
</feature>
<feature type="compositionally biased region" description="Low complexity" evidence="3">
    <location>
        <begin position="1049"/>
        <end position="1059"/>
    </location>
</feature>
<feature type="compositionally biased region" description="Polar residues" evidence="3">
    <location>
        <begin position="197"/>
        <end position="207"/>
    </location>
</feature>
<feature type="compositionally biased region" description="Low complexity" evidence="3">
    <location>
        <begin position="1199"/>
        <end position="1222"/>
    </location>
</feature>
<feature type="compositionally biased region" description="Polar residues" evidence="3">
    <location>
        <begin position="1756"/>
        <end position="1768"/>
    </location>
</feature>
<proteinExistence type="predicted"/>
<evidence type="ECO:0000313" key="6">
    <source>
        <dbReference type="EMBL" id="WAR25534.1"/>
    </source>
</evidence>
<feature type="compositionally biased region" description="Basic and acidic residues" evidence="3">
    <location>
        <begin position="919"/>
        <end position="932"/>
    </location>
</feature>
<feature type="region of interest" description="Disordered" evidence="3">
    <location>
        <begin position="1856"/>
        <end position="2006"/>
    </location>
</feature>
<feature type="compositionally biased region" description="Basic and acidic residues" evidence="3">
    <location>
        <begin position="2163"/>
        <end position="2178"/>
    </location>
</feature>
<feature type="compositionally biased region" description="Polar residues" evidence="3">
    <location>
        <begin position="65"/>
        <end position="83"/>
    </location>
</feature>
<dbReference type="PRINTS" id="PR00360">
    <property type="entry name" value="C2DOMAIN"/>
</dbReference>
<dbReference type="SUPFAM" id="SSF50156">
    <property type="entry name" value="PDZ domain-like"/>
    <property type="match status" value="1"/>
</dbReference>
<evidence type="ECO:0000256" key="1">
    <source>
        <dbReference type="ARBA" id="ARBA00022737"/>
    </source>
</evidence>
<dbReference type="EMBL" id="CP111025">
    <property type="protein sequence ID" value="WAR25534.1"/>
    <property type="molecule type" value="Genomic_DNA"/>
</dbReference>
<sequence>MKGRSWLGGEMEWVCHVCHKRRQLVLSSGLWHPGCDVDEDIPLSREMERRLHELEHASAVRGPLTRSTSMDGPGSSGPSLQRQMSLPDYQMPQAFSSLRTLEVIPESNMSDIASPEPPSAKAVSPPVTTPTESEEMKKSTVSANGGGSIRGMGQANSRSESEYSDGVSDVDMEDASLFRSAEGVSPDDVSDDYSFMSLGSSDDNQSLPVRRKHRPKSLNLSRSVSGTSSEDETSDSAISTDVESKYAASVHPPDPHELRIALAASAFVEDMRGVDANTETDDEVADISAKSDNSGSDKVRFSPSAPVSPSWREGLDSPPFSPRRRDSYPGKRRGSSPVSPKDKRFTYTDISPPSRQLSIEDLYDKESQPSNGDPSLVPHAQRPSPKSPDEMKDSFYSNSGELLTFERPTSSLKKSKPFYSLEDAAMDLNDSTTIMDLATYAATVASNTANLTSMSISPTNLETKSGDASPESRSSSSPVSPGYYDNVNYPGENSQSEESEGEVELADPSQKSIDYQNSKRQKARPPTTDWSPVIDLSPILDVSPSLEEAEQAEMLAQQQEERERQASREGDEYAPMNTFVAIGDGQDEPDYLYYGLKRYEVVEDISELVNQQNNANGSNAISSVQINNVDHAPACDSAKNVENVTDTGPICTSTASAMIPNKAIDVSSSNAVYTSTDNVIPKQVVRSIDTNPNNVNMVLNKEPLTDNSKPTDTSGAAETKSKARRKLPEPTAEIIATQKPIPKPRRKEKAPDLPSGNPPPKPARALDRADLKEPTRNPPIYSQSALAQKAATGHKPKPQLQKQGSEERRRTAKEMKAKPDPLIMCHLELEEASASPQYRVLESPPSPENKAAIRREYSDSTSVSPSSSPDRESFQYPSPVTPPDSDSSPPKPHSPSSGTDFEDEFILICDESSNSTRAQHVDKTNGRNKDMPDNGPKVSARGKEKGRNGSRYIDERGSKHTSIAHEMATAERGTTADKAAYSHTAKSKPPSTPGRDHKGKDMKKVRRKLPPLPPEEDPQPQPTGKPKQRPVPARKPPPRADNRMGKGRSSASSGTSDDSSMNEDDWEVAAITRKQKQVNNLDKPSIDKQNGNYIKSKSGGGKTTNQTITEVNIPPDIDITPAKLKDDANKGAYINETDAIIDAMISIYGEPITNAMKGLKRRLQDELRRVTEGRRRKIDEFEELRVLKIQLGELKIGASNKSNSTSSSSNGKKRNSSNSRTSPQMINRRARHKRQSSDPMVSKFSPIKEDKDIESEIQIAHKDDSSKGSRTDDSSLSGVSDSDSTRSEPVKGTSNLVKKMKPSDYAKMFYNQNAQTHSQEILDKCKDTNNSPQLITSHSDGNLPNNAEDEETRIREEKRRELQFEIEKRKKQIAEREAKLKEARYNVGVTTKQLTQSCDEISTRMNIPPYHPRPIPTGIIKPIDDDGDSFPDNSTFQNQANYSSTEYLAHKQEEFLRQRLEGFSSFSSPFLYSADFGEKSAFVPQPLRTNLDSYSYSTGNVNVGKDKVICASATLPNIPMSKADLENNNRPVSDTESSPPCESTPAMPLLSDVKARSRKIIHDIGAGSRPVSAEFNVGMEDLMNGMCRVESDNSVDADEPIMKHLMEGGVTILKQLERKKQPPPSVPKKYDFPVKRILLTTDPKEKHGKGRPGNGIGMKVVGGKAIPGSGEVGAFVATIYKGGVADQTHGEVNEGDQILEWNGMELTGKSYEEVQQILAQASNGEVELRKTSTGACVDARQIAATLEGIEEDESPCLSQSSSQHDYTTPSASSGCSSPLSEPASTSSEQNVRVRRPTRRSVATATATVGSQPASNQQSSAQHVSSHSSKTVNNKTRYGSQGQLLALDSAPIKLSPSVSDIVRRPSQTSQCSDVMSRAHHSGSPTKQPKNRQQYYQLPPQPTPTALERRPSKNRAETSKSPPRIEKQNSEKLETRKKEQLSQQSNSFDDFIRMSHHAGVDERQTSPSKSRPKSGLSVSASELVRRKGSESEDDIKRSPKASSRGNRQMGDIQLQIWHDEHQHELKVKVAQARNLLPMDLNGLSDPFAKLYLLPGRCAENKRRTKHIARTLNPEWHETSTFPNVHREELRNKTLEVTVWDYDRFKANDFLGEVVIDFSEEAFLDKLPHWYPLCGHDDSKGLDIPQPTVLPPRGSRSCSASPRQTPIDKPEKSGSRGDRVRPGLGRRRRSFDTLQDVDISRNVVITINGSPACSRTTGFAKQSTICKRTEDVDTLSRSPLEKTVCNIAYVIIINYITSSMSYLMRKFPHCQ</sequence>
<dbReference type="InterPro" id="IPR035892">
    <property type="entry name" value="C2_domain_sf"/>
</dbReference>
<feature type="compositionally biased region" description="Polar residues" evidence="3">
    <location>
        <begin position="705"/>
        <end position="716"/>
    </location>
</feature>
<feature type="compositionally biased region" description="Basic and acidic residues" evidence="3">
    <location>
        <begin position="1981"/>
        <end position="1995"/>
    </location>
</feature>
<protein>
    <submittedName>
        <fullName evidence="6">PCLO-like protein</fullName>
    </submittedName>
</protein>
<dbReference type="CDD" id="cd04031">
    <property type="entry name" value="C2A_RIM1alpha"/>
    <property type="match status" value="1"/>
</dbReference>
<dbReference type="Gene3D" id="2.30.42.10">
    <property type="match status" value="1"/>
</dbReference>
<feature type="compositionally biased region" description="Polar residues" evidence="3">
    <location>
        <begin position="509"/>
        <end position="518"/>
    </location>
</feature>
<dbReference type="InterPro" id="IPR000008">
    <property type="entry name" value="C2_dom"/>
</dbReference>
<keyword evidence="1" id="KW-0677">Repeat</keyword>
<keyword evidence="7" id="KW-1185">Reference proteome</keyword>
<feature type="compositionally biased region" description="Basic and acidic residues" evidence="3">
    <location>
        <begin position="764"/>
        <end position="775"/>
    </location>
</feature>
<feature type="compositionally biased region" description="Basic and acidic residues" evidence="3">
    <location>
        <begin position="1948"/>
        <end position="1962"/>
    </location>
</feature>
<feature type="compositionally biased region" description="Low complexity" evidence="3">
    <location>
        <begin position="1769"/>
        <end position="1788"/>
    </location>
</feature>
<dbReference type="PRINTS" id="PR00399">
    <property type="entry name" value="SYNAPTOTAGMN"/>
</dbReference>
<name>A0ABY7FXB3_MYAAR</name>
<feature type="region of interest" description="Disordered" evidence="3">
    <location>
        <begin position="273"/>
        <end position="415"/>
    </location>
</feature>
<feature type="compositionally biased region" description="Acidic residues" evidence="3">
    <location>
        <begin position="495"/>
        <end position="505"/>
    </location>
</feature>
<dbReference type="InterPro" id="IPR036034">
    <property type="entry name" value="PDZ_sf"/>
</dbReference>
<gene>
    <name evidence="6" type="ORF">MAR_011238</name>
</gene>
<feature type="domain" description="C2" evidence="4">
    <location>
        <begin position="2006"/>
        <end position="2128"/>
    </location>
</feature>
<feature type="region of interest" description="Disordered" evidence="3">
    <location>
        <begin position="2139"/>
        <end position="2184"/>
    </location>
</feature>
<feature type="compositionally biased region" description="Basic and acidic residues" evidence="3">
    <location>
        <begin position="1905"/>
        <end position="1938"/>
    </location>
</feature>
<dbReference type="InterPro" id="IPR001565">
    <property type="entry name" value="Synaptotagmin"/>
</dbReference>
<dbReference type="SMART" id="SM00228">
    <property type="entry name" value="PDZ"/>
    <property type="match status" value="1"/>
</dbReference>
<feature type="region of interest" description="Disordered" evidence="3">
    <location>
        <begin position="548"/>
        <end position="572"/>
    </location>
</feature>
<feature type="compositionally biased region" description="Basic and acidic residues" evidence="3">
    <location>
        <begin position="804"/>
        <end position="819"/>
    </location>
</feature>
<evidence type="ECO:0000259" key="5">
    <source>
        <dbReference type="PROSITE" id="PS50106"/>
    </source>
</evidence>
<feature type="compositionally biased region" description="Polar residues" evidence="3">
    <location>
        <begin position="1526"/>
        <end position="1541"/>
    </location>
</feature>